<sequence>MMTSSAVLRNAARQHHWDQIQVDYYADFQTQIFTFFEFSVSRSNFRPTKLGMWVYPITTSIDATTNGRNRSINIFEKVI</sequence>
<evidence type="ECO:0000313" key="1">
    <source>
        <dbReference type="EnsemblMetazoa" id="PPA40696.1"/>
    </source>
</evidence>
<dbReference type="Proteomes" id="UP000005239">
    <property type="component" value="Unassembled WGS sequence"/>
</dbReference>
<organism evidence="1 2">
    <name type="scientific">Pristionchus pacificus</name>
    <name type="common">Parasitic nematode worm</name>
    <dbReference type="NCBI Taxonomy" id="54126"/>
    <lineage>
        <taxon>Eukaryota</taxon>
        <taxon>Metazoa</taxon>
        <taxon>Ecdysozoa</taxon>
        <taxon>Nematoda</taxon>
        <taxon>Chromadorea</taxon>
        <taxon>Rhabditida</taxon>
        <taxon>Rhabditina</taxon>
        <taxon>Diplogasteromorpha</taxon>
        <taxon>Diplogasteroidea</taxon>
        <taxon>Neodiplogasteridae</taxon>
        <taxon>Pristionchus</taxon>
    </lineage>
</organism>
<protein>
    <submittedName>
        <fullName evidence="1">Uncharacterized protein</fullName>
    </submittedName>
</protein>
<gene>
    <name evidence="1" type="primary">WBGene00279065</name>
</gene>
<dbReference type="AlphaFoldDB" id="A0A2A6C2G3"/>
<evidence type="ECO:0000313" key="2">
    <source>
        <dbReference type="Proteomes" id="UP000005239"/>
    </source>
</evidence>
<proteinExistence type="predicted"/>
<accession>A0A8R1YXA1</accession>
<accession>A0A2A6C2G3</accession>
<reference evidence="2" key="1">
    <citation type="journal article" date="2008" name="Nat. Genet.">
        <title>The Pristionchus pacificus genome provides a unique perspective on nematode lifestyle and parasitism.</title>
        <authorList>
            <person name="Dieterich C."/>
            <person name="Clifton S.W."/>
            <person name="Schuster L.N."/>
            <person name="Chinwalla A."/>
            <person name="Delehaunty K."/>
            <person name="Dinkelacker I."/>
            <person name="Fulton L."/>
            <person name="Fulton R."/>
            <person name="Godfrey J."/>
            <person name="Minx P."/>
            <person name="Mitreva M."/>
            <person name="Roeseler W."/>
            <person name="Tian H."/>
            <person name="Witte H."/>
            <person name="Yang S.P."/>
            <person name="Wilson R.K."/>
            <person name="Sommer R.J."/>
        </authorList>
    </citation>
    <scope>NUCLEOTIDE SEQUENCE [LARGE SCALE GENOMIC DNA]</scope>
    <source>
        <strain evidence="2">PS312</strain>
    </source>
</reference>
<dbReference type="EnsemblMetazoa" id="PPA40696.1">
    <property type="protein sequence ID" value="PPA40696.1"/>
    <property type="gene ID" value="WBGene00279065"/>
</dbReference>
<keyword evidence="2" id="KW-1185">Reference proteome</keyword>
<name>A0A2A6C2G3_PRIPA</name>
<reference evidence="1" key="2">
    <citation type="submission" date="2022-06" db="UniProtKB">
        <authorList>
            <consortium name="EnsemblMetazoa"/>
        </authorList>
    </citation>
    <scope>IDENTIFICATION</scope>
    <source>
        <strain evidence="1">PS312</strain>
    </source>
</reference>